<evidence type="ECO:0000313" key="2">
    <source>
        <dbReference type="EMBL" id="KAK2107729.1"/>
    </source>
</evidence>
<organism evidence="2 3">
    <name type="scientific">Saguinus oedipus</name>
    <name type="common">Cotton-top tamarin</name>
    <name type="synonym">Oedipomidas oedipus</name>
    <dbReference type="NCBI Taxonomy" id="9490"/>
    <lineage>
        <taxon>Eukaryota</taxon>
        <taxon>Metazoa</taxon>
        <taxon>Chordata</taxon>
        <taxon>Craniata</taxon>
        <taxon>Vertebrata</taxon>
        <taxon>Euteleostomi</taxon>
        <taxon>Mammalia</taxon>
        <taxon>Eutheria</taxon>
        <taxon>Euarchontoglires</taxon>
        <taxon>Primates</taxon>
        <taxon>Haplorrhini</taxon>
        <taxon>Platyrrhini</taxon>
        <taxon>Cebidae</taxon>
        <taxon>Callitrichinae</taxon>
        <taxon>Saguinus</taxon>
    </lineage>
</organism>
<name>A0ABQ9VEC7_SAGOE</name>
<dbReference type="EC" id="3.1.3.48" evidence="1"/>
<sequence>MRIYMGNMSVTQGIPKLQKLGITHVLNVTESRSLMHINNTNFSKDSGINASEVHEFNLSTCLERAADFTDQALAQEMPVQS</sequence>
<dbReference type="PRINTS" id="PR01909">
    <property type="entry name" value="ADSPHPHTASEA"/>
</dbReference>
<keyword evidence="3" id="KW-1185">Reference proteome</keyword>
<dbReference type="InterPro" id="IPR029021">
    <property type="entry name" value="Prot-tyrosine_phosphatase-like"/>
</dbReference>
<comment type="caution">
    <text evidence="2">The sequence shown here is derived from an EMBL/GenBank/DDBJ whole genome shotgun (WGS) entry which is preliminary data.</text>
</comment>
<dbReference type="EC" id="3.1.3.16" evidence="1"/>
<dbReference type="EMBL" id="JASSZA010000006">
    <property type="protein sequence ID" value="KAK2107729.1"/>
    <property type="molecule type" value="Genomic_DNA"/>
</dbReference>
<proteinExistence type="inferred from homology"/>
<protein>
    <recommendedName>
        <fullName evidence="1">Dual specificity protein phosphatase</fullName>
        <ecNumber evidence="1">3.1.3.16</ecNumber>
        <ecNumber evidence="1">3.1.3.48</ecNumber>
    </recommendedName>
</protein>
<comment type="similarity">
    <text evidence="1">Belongs to the protein-tyrosine phosphatase family. Non-receptor class dual specificity subfamily.</text>
</comment>
<evidence type="ECO:0000256" key="1">
    <source>
        <dbReference type="RuleBase" id="RU366038"/>
    </source>
</evidence>
<dbReference type="PANTHER" id="PTHR45682">
    <property type="entry name" value="AGAP008228-PA"/>
    <property type="match status" value="1"/>
</dbReference>
<dbReference type="PANTHER" id="PTHR45682:SF1">
    <property type="entry name" value="DUAL SPECIFICITY PROTEIN PHOSPHATASE 3"/>
    <property type="match status" value="1"/>
</dbReference>
<dbReference type="Proteomes" id="UP001266305">
    <property type="component" value="Unassembled WGS sequence"/>
</dbReference>
<dbReference type="SUPFAM" id="SSF52799">
    <property type="entry name" value="(Phosphotyrosine protein) phosphatases II"/>
    <property type="match status" value="1"/>
</dbReference>
<gene>
    <name evidence="2" type="primary">DUSP3_2</name>
    <name evidence="2" type="ORF">P7K49_012894</name>
</gene>
<comment type="catalytic activity">
    <reaction evidence="1">
        <text>O-phospho-L-tyrosyl-[protein] + H2O = L-tyrosyl-[protein] + phosphate</text>
        <dbReference type="Rhea" id="RHEA:10684"/>
        <dbReference type="Rhea" id="RHEA-COMP:10136"/>
        <dbReference type="Rhea" id="RHEA-COMP:20101"/>
        <dbReference type="ChEBI" id="CHEBI:15377"/>
        <dbReference type="ChEBI" id="CHEBI:43474"/>
        <dbReference type="ChEBI" id="CHEBI:46858"/>
        <dbReference type="ChEBI" id="CHEBI:61978"/>
        <dbReference type="EC" id="3.1.3.48"/>
    </reaction>
</comment>
<comment type="catalytic activity">
    <reaction evidence="1">
        <text>O-phospho-L-seryl-[protein] + H2O = L-seryl-[protein] + phosphate</text>
        <dbReference type="Rhea" id="RHEA:20629"/>
        <dbReference type="Rhea" id="RHEA-COMP:9863"/>
        <dbReference type="Rhea" id="RHEA-COMP:11604"/>
        <dbReference type="ChEBI" id="CHEBI:15377"/>
        <dbReference type="ChEBI" id="CHEBI:29999"/>
        <dbReference type="ChEBI" id="CHEBI:43474"/>
        <dbReference type="ChEBI" id="CHEBI:83421"/>
        <dbReference type="EC" id="3.1.3.16"/>
    </reaction>
</comment>
<dbReference type="InterPro" id="IPR020405">
    <property type="entry name" value="Atypical_DUSP_subfamA"/>
</dbReference>
<evidence type="ECO:0000313" key="3">
    <source>
        <dbReference type="Proteomes" id="UP001266305"/>
    </source>
</evidence>
<dbReference type="Gene3D" id="3.90.190.10">
    <property type="entry name" value="Protein tyrosine phosphatase superfamily"/>
    <property type="match status" value="1"/>
</dbReference>
<keyword evidence="1" id="KW-0378">Hydrolase</keyword>
<accession>A0ABQ9VEC7</accession>
<comment type="function">
    <text evidence="1">Dual specificity phosphatase able to dephosphorylate phosphotyrosine, phosphoserine and phosphothreonine residues, with a preference for phosphotyrosine as a substrate.</text>
</comment>
<keyword evidence="1" id="KW-0904">Protein phosphatase</keyword>
<comment type="catalytic activity">
    <reaction evidence="1">
        <text>O-phospho-L-threonyl-[protein] + H2O = L-threonyl-[protein] + phosphate</text>
        <dbReference type="Rhea" id="RHEA:47004"/>
        <dbReference type="Rhea" id="RHEA-COMP:11060"/>
        <dbReference type="Rhea" id="RHEA-COMP:11605"/>
        <dbReference type="ChEBI" id="CHEBI:15377"/>
        <dbReference type="ChEBI" id="CHEBI:30013"/>
        <dbReference type="ChEBI" id="CHEBI:43474"/>
        <dbReference type="ChEBI" id="CHEBI:61977"/>
        <dbReference type="EC" id="3.1.3.16"/>
    </reaction>
</comment>
<reference evidence="2 3" key="1">
    <citation type="submission" date="2023-05" db="EMBL/GenBank/DDBJ databases">
        <title>B98-5 Cell Line De Novo Hybrid Assembly: An Optical Mapping Approach.</title>
        <authorList>
            <person name="Kananen K."/>
            <person name="Auerbach J.A."/>
            <person name="Kautto E."/>
            <person name="Blachly J.S."/>
        </authorList>
    </citation>
    <scope>NUCLEOTIDE SEQUENCE [LARGE SCALE GENOMIC DNA]</scope>
    <source>
        <strain evidence="2">B95-8</strain>
        <tissue evidence="2">Cell line</tissue>
    </source>
</reference>